<keyword evidence="5" id="KW-0732">Signal</keyword>
<evidence type="ECO:0000313" key="7">
    <source>
        <dbReference type="EMBL" id="RUO73126.1"/>
    </source>
</evidence>
<proteinExistence type="predicted"/>
<evidence type="ECO:0000256" key="4">
    <source>
        <dbReference type="SAM" id="Phobius"/>
    </source>
</evidence>
<dbReference type="Gene3D" id="2.60.40.10">
    <property type="entry name" value="Immunoglobulins"/>
    <property type="match status" value="1"/>
</dbReference>
<dbReference type="Gene3D" id="2.130.10.10">
    <property type="entry name" value="YVTN repeat-like/Quinoprotein amine dehydrogenase"/>
    <property type="match status" value="3"/>
</dbReference>
<dbReference type="SUPFAM" id="SSF63829">
    <property type="entry name" value="Calcium-dependent phosphotriesterase"/>
    <property type="match status" value="4"/>
</dbReference>
<evidence type="ECO:0000259" key="6">
    <source>
        <dbReference type="PROSITE" id="PS50887"/>
    </source>
</evidence>
<dbReference type="InterPro" id="IPR043128">
    <property type="entry name" value="Rev_trsase/Diguanyl_cyclase"/>
</dbReference>
<dbReference type="GO" id="GO:1902201">
    <property type="term" value="P:negative regulation of bacterial-type flagellum-dependent cell motility"/>
    <property type="evidence" value="ECO:0007669"/>
    <property type="project" value="TreeGrafter"/>
</dbReference>
<evidence type="ECO:0000313" key="8">
    <source>
        <dbReference type="Proteomes" id="UP000288058"/>
    </source>
</evidence>
<comment type="cofactor">
    <cofactor evidence="1">
        <name>Mg(2+)</name>
        <dbReference type="ChEBI" id="CHEBI:18420"/>
    </cofactor>
</comment>
<comment type="caution">
    <text evidence="7">The sequence shown here is derived from an EMBL/GenBank/DDBJ whole genome shotgun (WGS) entry which is preliminary data.</text>
</comment>
<dbReference type="PROSITE" id="PS50887">
    <property type="entry name" value="GGDEF"/>
    <property type="match status" value="1"/>
</dbReference>
<evidence type="ECO:0000256" key="5">
    <source>
        <dbReference type="SAM" id="SignalP"/>
    </source>
</evidence>
<dbReference type="EC" id="2.7.7.65" evidence="2"/>
<keyword evidence="4" id="KW-0472">Membrane</keyword>
<dbReference type="OrthoDB" id="9772100at2"/>
<name>A0A432Z5F9_9GAMM</name>
<dbReference type="RefSeq" id="WP_126779539.1">
    <property type="nucleotide sequence ID" value="NZ_PIQC01000001.1"/>
</dbReference>
<feature type="transmembrane region" description="Helical" evidence="4">
    <location>
        <begin position="763"/>
        <end position="784"/>
    </location>
</feature>
<gene>
    <name evidence="7" type="ORF">CWI78_01415</name>
</gene>
<dbReference type="SMART" id="SM00267">
    <property type="entry name" value="GGDEF"/>
    <property type="match status" value="1"/>
</dbReference>
<evidence type="ECO:0000256" key="1">
    <source>
        <dbReference type="ARBA" id="ARBA00001946"/>
    </source>
</evidence>
<dbReference type="InterPro" id="IPR050469">
    <property type="entry name" value="Diguanylate_Cyclase"/>
</dbReference>
<dbReference type="InterPro" id="IPR011110">
    <property type="entry name" value="Reg_prop"/>
</dbReference>
<comment type="catalytic activity">
    <reaction evidence="3">
        <text>2 GTP = 3',3'-c-di-GMP + 2 diphosphate</text>
        <dbReference type="Rhea" id="RHEA:24898"/>
        <dbReference type="ChEBI" id="CHEBI:33019"/>
        <dbReference type="ChEBI" id="CHEBI:37565"/>
        <dbReference type="ChEBI" id="CHEBI:58805"/>
        <dbReference type="EC" id="2.7.7.65"/>
    </reaction>
</comment>
<dbReference type="EMBL" id="PIQC01000001">
    <property type="protein sequence ID" value="RUO73126.1"/>
    <property type="molecule type" value="Genomic_DNA"/>
</dbReference>
<evidence type="ECO:0000256" key="2">
    <source>
        <dbReference type="ARBA" id="ARBA00012528"/>
    </source>
</evidence>
<dbReference type="PANTHER" id="PTHR45138">
    <property type="entry name" value="REGULATORY COMPONENTS OF SENSORY TRANSDUCTION SYSTEM"/>
    <property type="match status" value="1"/>
</dbReference>
<feature type="chain" id="PRO_5019110711" description="diguanylate cyclase" evidence="5">
    <location>
        <begin position="23"/>
        <end position="970"/>
    </location>
</feature>
<keyword evidence="4" id="KW-0812">Transmembrane</keyword>
<dbReference type="GO" id="GO:0005886">
    <property type="term" value="C:plasma membrane"/>
    <property type="evidence" value="ECO:0007669"/>
    <property type="project" value="TreeGrafter"/>
</dbReference>
<dbReference type="GO" id="GO:0052621">
    <property type="term" value="F:diguanylate cyclase activity"/>
    <property type="evidence" value="ECO:0007669"/>
    <property type="project" value="UniProtKB-EC"/>
</dbReference>
<dbReference type="SUPFAM" id="SSF55073">
    <property type="entry name" value="Nucleotide cyclase"/>
    <property type="match status" value="1"/>
</dbReference>
<dbReference type="CDD" id="cd01949">
    <property type="entry name" value="GGDEF"/>
    <property type="match status" value="1"/>
</dbReference>
<dbReference type="Pfam" id="PF00990">
    <property type="entry name" value="GGDEF"/>
    <property type="match status" value="1"/>
</dbReference>
<organism evidence="7 8">
    <name type="scientific">Idiomarina ramblicola</name>
    <dbReference type="NCBI Taxonomy" id="263724"/>
    <lineage>
        <taxon>Bacteria</taxon>
        <taxon>Pseudomonadati</taxon>
        <taxon>Pseudomonadota</taxon>
        <taxon>Gammaproteobacteria</taxon>
        <taxon>Alteromonadales</taxon>
        <taxon>Idiomarinaceae</taxon>
        <taxon>Idiomarina</taxon>
    </lineage>
</organism>
<dbReference type="Gene3D" id="3.30.70.270">
    <property type="match status" value="1"/>
</dbReference>
<protein>
    <recommendedName>
        <fullName evidence="2">diguanylate cyclase</fullName>
        <ecNumber evidence="2">2.7.7.65</ecNumber>
    </recommendedName>
</protein>
<dbReference type="InterPro" id="IPR029787">
    <property type="entry name" value="Nucleotide_cyclase"/>
</dbReference>
<accession>A0A432Z5F9</accession>
<evidence type="ECO:0000256" key="3">
    <source>
        <dbReference type="ARBA" id="ARBA00034247"/>
    </source>
</evidence>
<dbReference type="InterPro" id="IPR011123">
    <property type="entry name" value="Y_Y_Y"/>
</dbReference>
<dbReference type="FunFam" id="3.30.70.270:FF:000001">
    <property type="entry name" value="Diguanylate cyclase domain protein"/>
    <property type="match status" value="1"/>
</dbReference>
<dbReference type="PANTHER" id="PTHR45138:SF9">
    <property type="entry name" value="DIGUANYLATE CYCLASE DGCM-RELATED"/>
    <property type="match status" value="1"/>
</dbReference>
<dbReference type="InterPro" id="IPR015943">
    <property type="entry name" value="WD40/YVTN_repeat-like_dom_sf"/>
</dbReference>
<reference evidence="8" key="1">
    <citation type="journal article" date="2018" name="Front. Microbiol.">
        <title>Genome-Based Analysis Reveals the Taxonomy and Diversity of the Family Idiomarinaceae.</title>
        <authorList>
            <person name="Liu Y."/>
            <person name="Lai Q."/>
            <person name="Shao Z."/>
        </authorList>
    </citation>
    <scope>NUCLEOTIDE SEQUENCE [LARGE SCALE GENOMIC DNA]</scope>
    <source>
        <strain evidence="8">R22</strain>
    </source>
</reference>
<dbReference type="GO" id="GO:0043709">
    <property type="term" value="P:cell adhesion involved in single-species biofilm formation"/>
    <property type="evidence" value="ECO:0007669"/>
    <property type="project" value="TreeGrafter"/>
</dbReference>
<dbReference type="InterPro" id="IPR000160">
    <property type="entry name" value="GGDEF_dom"/>
</dbReference>
<dbReference type="AlphaFoldDB" id="A0A432Z5F9"/>
<feature type="domain" description="GGDEF" evidence="6">
    <location>
        <begin position="839"/>
        <end position="970"/>
    </location>
</feature>
<dbReference type="Pfam" id="PF07495">
    <property type="entry name" value="Y_Y_Y"/>
    <property type="match status" value="1"/>
</dbReference>
<keyword evidence="8" id="KW-1185">Reference proteome</keyword>
<dbReference type="InterPro" id="IPR013783">
    <property type="entry name" value="Ig-like_fold"/>
</dbReference>
<sequence length="970" mass="108828">MKYSLSLLLTTLFCLNSSVAAAFVYQSHATDQQSPLSDYLVRHWETRDGLPHNSVNEIIQDDKGYLWLATWQGPARFNGRRFDIYDNLRETGLPDIGMYTAAYSHCDGSVYVGGSRGGIARFYDGRWKTLQSAPPFVNHLYTDDNCNLWVSTSELGLLVYKNNQRTAQFTTEHGLNSMFVYESIVDSQGNLWAATNKGLQVKKAGEASFQAVATVPNQLITALLELDDGSLLIGTEQGLYQQTSDPVQFERMLPEVTSRISTLFQSPDNGLWLGTYRDGLIRISEHGIEKFGTEQGLPNNHVLDIIQDKEGSFWVSTHGGLVQFRDTLFSTYTKDDGLTGNYIRALAENKEGDIIVGSSNGAAIIKKSGISALAPGSVLTEQSILSLAYDHKQQLYIGTYTDGLYIWDGAQIVSHFDSENLLKTDEVRQIELDPKLGVFLATPLGITHLYKNSEGTWASQQISQEHGLTNNYTTSLYLDQRGTLWAGSARGVVSIDVISQKEKFDYRITPVDLTELNDAELAFHITGRSGYIWMATDRGLIVHHLNNDSWQIFNRDQGLPFDNFMSVAFDGDGNLWLGSNRGPVMVEHDSFTQVLKGQASKLDFQRFSEVDGLASAQINTGGPSMLQAQNGNIWLATSNGVSQVDPKTITEIGNIPPDVNIESVKADGETVIFGEELSAKTDRIVFEFVAPGYLMAEQIDYQVRLVGFDKDWVNKNSLNSVEYTTLPADDYVLQVRARYPGGQWSQPDYFAFRQSAHFWMRPWFWIFSSLVVALLALIAVRVRLNQHNRTRLRLEQMVKEKTADLETMARQDPLTNLGNRRAFDERLQHELNRCRRDGTYLSLAILDVDYFKEVNDTYLHTVGDKVLIRLAEVLRDEIRDIDYVARWGGEEFAVLITHSELEVAKEASERLRERIAATPFKDLVEDMKITVSIGVASSYHYADHAGLLVAADQALYQAKSAGRNRIESKP</sequence>
<dbReference type="Pfam" id="PF07494">
    <property type="entry name" value="Reg_prop"/>
    <property type="match status" value="4"/>
</dbReference>
<dbReference type="NCBIfam" id="TIGR00254">
    <property type="entry name" value="GGDEF"/>
    <property type="match status" value="1"/>
</dbReference>
<keyword evidence="4" id="KW-1133">Transmembrane helix</keyword>
<feature type="signal peptide" evidence="5">
    <location>
        <begin position="1"/>
        <end position="22"/>
    </location>
</feature>
<dbReference type="Proteomes" id="UP000288058">
    <property type="component" value="Unassembled WGS sequence"/>
</dbReference>